<evidence type="ECO:0000313" key="1">
    <source>
        <dbReference type="EMBL" id="KAK5173154.1"/>
    </source>
</evidence>
<dbReference type="EMBL" id="JAVRRT010000004">
    <property type="protein sequence ID" value="KAK5173154.1"/>
    <property type="molecule type" value="Genomic_DNA"/>
</dbReference>
<evidence type="ECO:0000313" key="2">
    <source>
        <dbReference type="Proteomes" id="UP001337655"/>
    </source>
</evidence>
<reference evidence="1 2" key="1">
    <citation type="submission" date="2023-08" db="EMBL/GenBank/DDBJ databases">
        <title>Black Yeasts Isolated from many extreme environments.</title>
        <authorList>
            <person name="Coleine C."/>
            <person name="Stajich J.E."/>
            <person name="Selbmann L."/>
        </authorList>
    </citation>
    <scope>NUCLEOTIDE SEQUENCE [LARGE SCALE GENOMIC DNA]</scope>
    <source>
        <strain evidence="1 2">CCFEE 5935</strain>
    </source>
</reference>
<accession>A0AAV9PHD3</accession>
<sequence>MPHTGHHGWRENIFVGSSSVARSKSSAITLTTTHLRQVNMLRSLSIFTSLALSTLAASTNLTISFNTPGDAGCGAKDSSNALTFTTGSIPPSRQCFNIEELFRGNESQSQGSRIEHSAGSSEPYEAILWVVYKANQFRPGLNYSQISYLQRNTSSPEEGKDAARLFEVYSGRDCIASDSSDGSVHPWFGWTCQGPIDGSCSTVPYSVASFQVGSAWEINSRGGGQCWDAALKGAAAGRDRVAVNAAIVAILAAAITSLLL</sequence>
<gene>
    <name evidence="1" type="ORF">LTR77_003276</name>
</gene>
<protein>
    <submittedName>
        <fullName evidence="1">Uncharacterized protein</fullName>
    </submittedName>
</protein>
<name>A0AAV9PHD3_9PEZI</name>
<comment type="caution">
    <text evidence="1">The sequence shown here is derived from an EMBL/GenBank/DDBJ whole genome shotgun (WGS) entry which is preliminary data.</text>
</comment>
<proteinExistence type="predicted"/>
<dbReference type="GeneID" id="89924623"/>
<dbReference type="AlphaFoldDB" id="A0AAV9PHD3"/>
<keyword evidence="2" id="KW-1185">Reference proteome</keyword>
<dbReference type="Proteomes" id="UP001337655">
    <property type="component" value="Unassembled WGS sequence"/>
</dbReference>
<organism evidence="1 2">
    <name type="scientific">Saxophila tyrrhenica</name>
    <dbReference type="NCBI Taxonomy" id="1690608"/>
    <lineage>
        <taxon>Eukaryota</taxon>
        <taxon>Fungi</taxon>
        <taxon>Dikarya</taxon>
        <taxon>Ascomycota</taxon>
        <taxon>Pezizomycotina</taxon>
        <taxon>Dothideomycetes</taxon>
        <taxon>Dothideomycetidae</taxon>
        <taxon>Mycosphaerellales</taxon>
        <taxon>Extremaceae</taxon>
        <taxon>Saxophila</taxon>
    </lineage>
</organism>
<dbReference type="RefSeq" id="XP_064661872.1">
    <property type="nucleotide sequence ID" value="XM_064800533.1"/>
</dbReference>